<feature type="non-terminal residue" evidence="1">
    <location>
        <position position="1"/>
    </location>
</feature>
<name>A0ACA9LSK8_9GLOM</name>
<gene>
    <name evidence="1" type="ORF">SCALOS_LOCUS4912</name>
</gene>
<dbReference type="Proteomes" id="UP000789860">
    <property type="component" value="Unassembled WGS sequence"/>
</dbReference>
<organism evidence="1 2">
    <name type="scientific">Scutellospora calospora</name>
    <dbReference type="NCBI Taxonomy" id="85575"/>
    <lineage>
        <taxon>Eukaryota</taxon>
        <taxon>Fungi</taxon>
        <taxon>Fungi incertae sedis</taxon>
        <taxon>Mucoromycota</taxon>
        <taxon>Glomeromycotina</taxon>
        <taxon>Glomeromycetes</taxon>
        <taxon>Diversisporales</taxon>
        <taxon>Gigasporaceae</taxon>
        <taxon>Scutellospora</taxon>
    </lineage>
</organism>
<dbReference type="EMBL" id="CAJVPM010007213">
    <property type="protein sequence ID" value="CAG8543132.1"/>
    <property type="molecule type" value="Genomic_DNA"/>
</dbReference>
<keyword evidence="2" id="KW-1185">Reference proteome</keyword>
<comment type="caution">
    <text evidence="1">The sequence shown here is derived from an EMBL/GenBank/DDBJ whole genome shotgun (WGS) entry which is preliminary data.</text>
</comment>
<proteinExistence type="predicted"/>
<evidence type="ECO:0000313" key="2">
    <source>
        <dbReference type="Proteomes" id="UP000789860"/>
    </source>
</evidence>
<reference evidence="1" key="1">
    <citation type="submission" date="2021-06" db="EMBL/GenBank/DDBJ databases">
        <authorList>
            <person name="Kallberg Y."/>
            <person name="Tangrot J."/>
            <person name="Rosling A."/>
        </authorList>
    </citation>
    <scope>NUCLEOTIDE SEQUENCE</scope>
    <source>
        <strain evidence="1">AU212A</strain>
    </source>
</reference>
<protein>
    <submittedName>
        <fullName evidence="1">10423_t:CDS:1</fullName>
    </submittedName>
</protein>
<evidence type="ECO:0000313" key="1">
    <source>
        <dbReference type="EMBL" id="CAG8543132.1"/>
    </source>
</evidence>
<sequence>EKSLTCPNHHVEVHFVGWEGIQENVSQEIIFLPKPQTMHLSRTFCQIFPSCGRSEKAVIQSTENE</sequence>
<accession>A0ACA9LSK8</accession>